<evidence type="ECO:0000256" key="7">
    <source>
        <dbReference type="SAM" id="Phobius"/>
    </source>
</evidence>
<sequence>MKVKREYKSNTVIVVLVLLIVFYFGLRLGTLVELNDGEWSFEVLNQASDQFFSFEPLIFNQFTLMIGSFLALFSWMIYETLHSSYKKNMQEEAFGSAKWNDPNFTKDMREKDMYQNWIFTKTEIFSKNMKVTKRNRNCTLIGRPGTGKSRYWLIPNILNSMAETIIVTDPKEEILKATGMSLKKKGYDIRVLNIKDKWRSDHYNPLKYIRKLPKEAFLLDLDSDESRQDIVQELMDEGRNIAEDDVMNLINTIMENTKSETIESNTGDPFWEKAEMVFLQALFYYVIFNYPIEERNFRKIMELIRKGEPDKEGNSELRNLFDEWESRDPNNIGIKQWKHFVVSAKSPKMMSTIIMTASARLAPFNLREVDEMTYNDTMELDRIGMPLNADEGEHGRVAYFIISDPNSNAFNFLMNIMYSQIFTIIDQNAQANGGRLATPCNIYMDEFRQQGAINRFLEFWAYCRGLDCGITIILQSLSQLKKIYKDEWETALDCCDYIFFLGSRSKETLEYMSTMLGKQTLYKKSSGRTYSRQGSSSQNWDVYGRELATMDELAELEAGHGILLMAGTKPFYSELYDLKSHDDYKEMWEAWTEQDGTKDPEFKKTKEWKENHAKLYDHLQEMKKPRKSKTKQQQELMKAIGVPCTVQEPFEMKVVTEAQLEAKYGKGKLKAVWSDIK</sequence>
<keyword evidence="3" id="KW-1003">Cell membrane</keyword>
<evidence type="ECO:0000256" key="1">
    <source>
        <dbReference type="ARBA" id="ARBA00004651"/>
    </source>
</evidence>
<dbReference type="SUPFAM" id="SSF52540">
    <property type="entry name" value="P-loop containing nucleoside triphosphate hydrolases"/>
    <property type="match status" value="1"/>
</dbReference>
<dbReference type="KEGG" id="ehn:H9Q80_03990"/>
<protein>
    <submittedName>
        <fullName evidence="8">Type IV secretory system conjugative DNA transfer family protein</fullName>
    </submittedName>
</protein>
<evidence type="ECO:0000256" key="3">
    <source>
        <dbReference type="ARBA" id="ARBA00022475"/>
    </source>
</evidence>
<dbReference type="GO" id="GO:0005886">
    <property type="term" value="C:plasma membrane"/>
    <property type="evidence" value="ECO:0007669"/>
    <property type="project" value="UniProtKB-SubCell"/>
</dbReference>
<evidence type="ECO:0000256" key="6">
    <source>
        <dbReference type="ARBA" id="ARBA00023136"/>
    </source>
</evidence>
<evidence type="ECO:0000256" key="5">
    <source>
        <dbReference type="ARBA" id="ARBA00022989"/>
    </source>
</evidence>
<feature type="transmembrane region" description="Helical" evidence="7">
    <location>
        <begin position="58"/>
        <end position="78"/>
    </location>
</feature>
<dbReference type="Proteomes" id="UP000515856">
    <property type="component" value="Chromosome"/>
</dbReference>
<keyword evidence="9" id="KW-1185">Reference proteome</keyword>
<keyword evidence="4 7" id="KW-0812">Transmembrane</keyword>
<dbReference type="CDD" id="cd01127">
    <property type="entry name" value="TrwB_TraG_TraD_VirD4"/>
    <property type="match status" value="1"/>
</dbReference>
<dbReference type="PANTHER" id="PTHR37937:SF1">
    <property type="entry name" value="CONJUGATIVE TRANSFER: DNA TRANSPORT"/>
    <property type="match status" value="1"/>
</dbReference>
<comment type="similarity">
    <text evidence="2">Belongs to the VirD4/TraG family.</text>
</comment>
<dbReference type="Gene3D" id="3.40.50.300">
    <property type="entry name" value="P-loop containing nucleotide triphosphate hydrolases"/>
    <property type="match status" value="1"/>
</dbReference>
<evidence type="ECO:0000256" key="2">
    <source>
        <dbReference type="ARBA" id="ARBA00008806"/>
    </source>
</evidence>
<organism evidence="8 9">
    <name type="scientific">[Eubacterium] hominis</name>
    <dbReference type="NCBI Taxonomy" id="2764325"/>
    <lineage>
        <taxon>Bacteria</taxon>
        <taxon>Bacillati</taxon>
        <taxon>Bacillota</taxon>
        <taxon>Erysipelotrichia</taxon>
        <taxon>Erysipelotrichales</taxon>
        <taxon>Erysipelotrichaceae</taxon>
        <taxon>Amedibacillus</taxon>
    </lineage>
</organism>
<comment type="subcellular location">
    <subcellularLocation>
        <location evidence="1">Cell membrane</location>
        <topology evidence="1">Multi-pass membrane protein</topology>
    </subcellularLocation>
</comment>
<proteinExistence type="inferred from homology"/>
<dbReference type="InterPro" id="IPR003688">
    <property type="entry name" value="TraG/VirD4"/>
</dbReference>
<keyword evidence="5 7" id="KW-1133">Transmembrane helix</keyword>
<evidence type="ECO:0000313" key="8">
    <source>
        <dbReference type="EMBL" id="QNM13121.1"/>
    </source>
</evidence>
<accession>A0A7G9GQN9</accession>
<gene>
    <name evidence="8" type="ORF">H9Q80_03990</name>
</gene>
<dbReference type="RefSeq" id="WP_118654676.1">
    <property type="nucleotide sequence ID" value="NZ_CP060636.1"/>
</dbReference>
<evidence type="ECO:0000313" key="9">
    <source>
        <dbReference type="Proteomes" id="UP000515856"/>
    </source>
</evidence>
<dbReference type="PANTHER" id="PTHR37937">
    <property type="entry name" value="CONJUGATIVE TRANSFER: DNA TRANSPORT"/>
    <property type="match status" value="1"/>
</dbReference>
<dbReference type="Pfam" id="PF02534">
    <property type="entry name" value="T4SS-DNA_transf"/>
    <property type="match status" value="1"/>
</dbReference>
<dbReference type="InterPro" id="IPR027417">
    <property type="entry name" value="P-loop_NTPase"/>
</dbReference>
<evidence type="ECO:0000256" key="4">
    <source>
        <dbReference type="ARBA" id="ARBA00022692"/>
    </source>
</evidence>
<dbReference type="AlphaFoldDB" id="A0A7G9GQN9"/>
<feature type="transmembrane region" description="Helical" evidence="7">
    <location>
        <begin position="12"/>
        <end position="32"/>
    </location>
</feature>
<name>A0A7G9GQN9_9FIRM</name>
<keyword evidence="6 7" id="KW-0472">Membrane</keyword>
<dbReference type="NCBIfam" id="NF045973">
    <property type="entry name" value="conju_CD1115"/>
    <property type="match status" value="1"/>
</dbReference>
<dbReference type="EMBL" id="CP060636">
    <property type="protein sequence ID" value="QNM13121.1"/>
    <property type="molecule type" value="Genomic_DNA"/>
</dbReference>
<dbReference type="InterPro" id="IPR051539">
    <property type="entry name" value="T4SS-coupling_protein"/>
</dbReference>
<reference evidence="8 9" key="1">
    <citation type="submission" date="2020-08" db="EMBL/GenBank/DDBJ databases">
        <authorList>
            <person name="Liu C."/>
            <person name="Sun Q."/>
        </authorList>
    </citation>
    <scope>NUCLEOTIDE SEQUENCE [LARGE SCALE GENOMIC DNA]</scope>
    <source>
        <strain evidence="8 9">NSJ-61</strain>
    </source>
</reference>